<evidence type="ECO:0000313" key="2">
    <source>
        <dbReference type="EMBL" id="CAI9940870.1"/>
    </source>
</evidence>
<evidence type="ECO:0000313" key="3">
    <source>
        <dbReference type="EMBL" id="CAL6094147.1"/>
    </source>
</evidence>
<dbReference type="AlphaFoldDB" id="A0AA86U3I9"/>
<dbReference type="EMBL" id="CATOUU010000684">
    <property type="protein sequence ID" value="CAI9940870.1"/>
    <property type="molecule type" value="Genomic_DNA"/>
</dbReference>
<dbReference type="Proteomes" id="UP001642409">
    <property type="component" value="Unassembled WGS sequence"/>
</dbReference>
<feature type="coiled-coil region" evidence="1">
    <location>
        <begin position="99"/>
        <end position="143"/>
    </location>
</feature>
<sequence>MDHLFEDDEVEVLLTWLHIFRAYRHNENTRLEVLKFQDTAAKFQDHLRLDKNGAPFFKICLVSAPLGSGLTTLLKWICQVFKRECVIKDAMQFQLSEDITKLQRDINETNRLFKNAKIKQIIIENVENMSQRLLSNLSHVKAEKPLIITTTDPFGQGMRQLRSNCLFIQLQPSYAKVSAILENQITRQDFIYHNQNFGFIKNNLDTLKQINQPQVNNIVIGCLLRIPEILLNVFNMQRFQAQQFLIKLGFDQPYASPHQFLQLMNKMQFETNIMRNKIIQNIFNLSCMKDTLVQEYESQEFDNQWDLNQCGLVGSRIYSQYAMDLSDASEYGYDAVLPEYQLLENLSHTVLMSAPNQQKLASQIQYSQFSNDGYLIQQEHKVLNDLQSQTKLLQQNFFYEFLPISKQIIFFGASKVLSIETITDDEKEKFAQSAVILDEIGLTAEQLFPKKEEDNKVDIMHKQNQQKPKYGSKEQTEMIRKNSINEHLYQYVDEGVSLNVQRLLNQYRQKISGFKQEDAVQKILGIIGETEKVNEQVEYTYNVGVTLAIRVVARMNDFF</sequence>
<dbReference type="InterPro" id="IPR027417">
    <property type="entry name" value="P-loop_NTPase"/>
</dbReference>
<evidence type="ECO:0000313" key="4">
    <source>
        <dbReference type="Proteomes" id="UP001642409"/>
    </source>
</evidence>
<comment type="caution">
    <text evidence="2">The sequence shown here is derived from an EMBL/GenBank/DDBJ whole genome shotgun (WGS) entry which is preliminary data.</text>
</comment>
<keyword evidence="4" id="KW-1185">Reference proteome</keyword>
<dbReference type="EMBL" id="CAXDID020000464">
    <property type="protein sequence ID" value="CAL6094147.1"/>
    <property type="molecule type" value="Genomic_DNA"/>
</dbReference>
<dbReference type="SUPFAM" id="SSF52540">
    <property type="entry name" value="P-loop containing nucleoside triphosphate hydrolases"/>
    <property type="match status" value="1"/>
</dbReference>
<dbReference type="Gene3D" id="3.40.50.300">
    <property type="entry name" value="P-loop containing nucleotide triphosphate hydrolases"/>
    <property type="match status" value="1"/>
</dbReference>
<evidence type="ECO:0000256" key="1">
    <source>
        <dbReference type="SAM" id="Coils"/>
    </source>
</evidence>
<proteinExistence type="predicted"/>
<reference evidence="2" key="1">
    <citation type="submission" date="2023-06" db="EMBL/GenBank/DDBJ databases">
        <authorList>
            <person name="Kurt Z."/>
        </authorList>
    </citation>
    <scope>NUCLEOTIDE SEQUENCE</scope>
</reference>
<organism evidence="2">
    <name type="scientific">Hexamita inflata</name>
    <dbReference type="NCBI Taxonomy" id="28002"/>
    <lineage>
        <taxon>Eukaryota</taxon>
        <taxon>Metamonada</taxon>
        <taxon>Diplomonadida</taxon>
        <taxon>Hexamitidae</taxon>
        <taxon>Hexamitinae</taxon>
        <taxon>Hexamita</taxon>
    </lineage>
</organism>
<accession>A0AA86U3I9</accession>
<keyword evidence="1" id="KW-0175">Coiled coil</keyword>
<name>A0AA86U3I9_9EUKA</name>
<gene>
    <name evidence="2" type="ORF">HINF_LOCUS28515</name>
    <name evidence="3" type="ORF">HINF_LOCUS67329</name>
</gene>
<protein>
    <submittedName>
        <fullName evidence="2">Uncharacterized protein</fullName>
    </submittedName>
</protein>
<reference evidence="3 4" key="2">
    <citation type="submission" date="2024-07" db="EMBL/GenBank/DDBJ databases">
        <authorList>
            <person name="Akdeniz Z."/>
        </authorList>
    </citation>
    <scope>NUCLEOTIDE SEQUENCE [LARGE SCALE GENOMIC DNA]</scope>
</reference>